<evidence type="ECO:0000256" key="4">
    <source>
        <dbReference type="ARBA" id="ARBA00022679"/>
    </source>
</evidence>
<evidence type="ECO:0000256" key="2">
    <source>
        <dbReference type="ARBA" id="ARBA00003213"/>
    </source>
</evidence>
<feature type="site" description="Interaction with substrate tRNA" evidence="10">
    <location>
        <position position="136"/>
    </location>
</feature>
<dbReference type="GO" id="GO:0052381">
    <property type="term" value="F:tRNA dimethylallyltransferase activity"/>
    <property type="evidence" value="ECO:0007669"/>
    <property type="project" value="UniProtKB-UniRule"/>
</dbReference>
<feature type="binding site" evidence="10">
    <location>
        <begin position="10"/>
        <end position="17"/>
    </location>
    <ligand>
        <name>ATP</name>
        <dbReference type="ChEBI" id="CHEBI:30616"/>
    </ligand>
</feature>
<keyword evidence="8 10" id="KW-0460">Magnesium</keyword>
<reference evidence="15" key="1">
    <citation type="submission" date="2017-09" db="EMBL/GenBank/DDBJ databases">
        <title>Depth-based differentiation of microbial function through sediment-hosted aquifers and enrichment of novel symbionts in the deep terrestrial subsurface.</title>
        <authorList>
            <person name="Probst A.J."/>
            <person name="Ladd B."/>
            <person name="Jarett J.K."/>
            <person name="Geller-Mcgrath D.E."/>
            <person name="Sieber C.M.K."/>
            <person name="Emerson J.B."/>
            <person name="Anantharaman K."/>
            <person name="Thomas B.C."/>
            <person name="Malmstrom R."/>
            <person name="Stieglmeier M."/>
            <person name="Klingl A."/>
            <person name="Woyke T."/>
            <person name="Ryan C.M."/>
            <person name="Banfield J.F."/>
        </authorList>
    </citation>
    <scope>NUCLEOTIDE SEQUENCE [LARGE SCALE GENOMIC DNA]</scope>
</reference>
<dbReference type="AlphaFoldDB" id="A0A2H0XA09"/>
<feature type="binding site" evidence="10">
    <location>
        <begin position="12"/>
        <end position="17"/>
    </location>
    <ligand>
        <name>substrate</name>
    </ligand>
</feature>
<evidence type="ECO:0000313" key="14">
    <source>
        <dbReference type="EMBL" id="PIS21763.1"/>
    </source>
</evidence>
<dbReference type="GO" id="GO:0005524">
    <property type="term" value="F:ATP binding"/>
    <property type="evidence" value="ECO:0007669"/>
    <property type="project" value="UniProtKB-UniRule"/>
</dbReference>
<comment type="catalytic activity">
    <reaction evidence="9 10 11">
        <text>adenosine(37) in tRNA + dimethylallyl diphosphate = N(6)-dimethylallyladenosine(37) in tRNA + diphosphate</text>
        <dbReference type="Rhea" id="RHEA:26482"/>
        <dbReference type="Rhea" id="RHEA-COMP:10162"/>
        <dbReference type="Rhea" id="RHEA-COMP:10375"/>
        <dbReference type="ChEBI" id="CHEBI:33019"/>
        <dbReference type="ChEBI" id="CHEBI:57623"/>
        <dbReference type="ChEBI" id="CHEBI:74411"/>
        <dbReference type="ChEBI" id="CHEBI:74415"/>
        <dbReference type="EC" id="2.5.1.75"/>
    </reaction>
</comment>
<comment type="function">
    <text evidence="2 10 12">Catalyzes the transfer of a dimethylallyl group onto the adenine at position 37 in tRNAs that read codons beginning with uridine, leading to the formation of N6-(dimethylallyl)adenosine (i(6)A).</text>
</comment>
<dbReference type="InterPro" id="IPR039657">
    <property type="entry name" value="Dimethylallyltransferase"/>
</dbReference>
<gene>
    <name evidence="10 14" type="primary">miaA</name>
    <name evidence="14" type="ORF">COT51_01000</name>
</gene>
<evidence type="ECO:0000313" key="15">
    <source>
        <dbReference type="Proteomes" id="UP000231098"/>
    </source>
</evidence>
<organism evidence="14 15">
    <name type="scientific">candidate division WWE3 bacterium CG08_land_8_20_14_0_20_41_15</name>
    <dbReference type="NCBI Taxonomy" id="1975086"/>
    <lineage>
        <taxon>Bacteria</taxon>
        <taxon>Katanobacteria</taxon>
    </lineage>
</organism>
<dbReference type="PANTHER" id="PTHR11088">
    <property type="entry name" value="TRNA DIMETHYLALLYLTRANSFERASE"/>
    <property type="match status" value="1"/>
</dbReference>
<proteinExistence type="inferred from homology"/>
<evidence type="ECO:0000256" key="3">
    <source>
        <dbReference type="ARBA" id="ARBA00005842"/>
    </source>
</evidence>
<keyword evidence="7 10" id="KW-0067">ATP-binding</keyword>
<keyword evidence="5 10" id="KW-0819">tRNA processing</keyword>
<comment type="similarity">
    <text evidence="3 10 13">Belongs to the IPP transferase family.</text>
</comment>
<comment type="cofactor">
    <cofactor evidence="1 10">
        <name>Mg(2+)</name>
        <dbReference type="ChEBI" id="CHEBI:18420"/>
    </cofactor>
</comment>
<dbReference type="NCBIfam" id="TIGR00174">
    <property type="entry name" value="miaA"/>
    <property type="match status" value="1"/>
</dbReference>
<evidence type="ECO:0000256" key="5">
    <source>
        <dbReference type="ARBA" id="ARBA00022694"/>
    </source>
</evidence>
<dbReference type="Proteomes" id="UP000231098">
    <property type="component" value="Unassembled WGS sequence"/>
</dbReference>
<feature type="region of interest" description="Interaction with substrate tRNA" evidence="10">
    <location>
        <begin position="35"/>
        <end position="38"/>
    </location>
</feature>
<comment type="caution">
    <text evidence="14">The sequence shown here is derived from an EMBL/GenBank/DDBJ whole genome shotgun (WGS) entry which is preliminary data.</text>
</comment>
<dbReference type="Pfam" id="PF01715">
    <property type="entry name" value="IPPT"/>
    <property type="match status" value="1"/>
</dbReference>
<dbReference type="PANTHER" id="PTHR11088:SF60">
    <property type="entry name" value="TRNA DIMETHYLALLYLTRANSFERASE"/>
    <property type="match status" value="1"/>
</dbReference>
<evidence type="ECO:0000256" key="8">
    <source>
        <dbReference type="ARBA" id="ARBA00022842"/>
    </source>
</evidence>
<dbReference type="EC" id="2.5.1.75" evidence="10"/>
<dbReference type="GO" id="GO:0006400">
    <property type="term" value="P:tRNA modification"/>
    <property type="evidence" value="ECO:0007669"/>
    <property type="project" value="TreeGrafter"/>
</dbReference>
<evidence type="ECO:0000256" key="13">
    <source>
        <dbReference type="RuleBase" id="RU003785"/>
    </source>
</evidence>
<keyword evidence="6 10" id="KW-0547">Nucleotide-binding</keyword>
<name>A0A2H0XA09_UNCKA</name>
<evidence type="ECO:0000256" key="7">
    <source>
        <dbReference type="ARBA" id="ARBA00022840"/>
    </source>
</evidence>
<dbReference type="Gene3D" id="3.40.50.300">
    <property type="entry name" value="P-loop containing nucleotide triphosphate hydrolases"/>
    <property type="match status" value="1"/>
</dbReference>
<keyword evidence="4 10" id="KW-0808">Transferase</keyword>
<comment type="subunit">
    <text evidence="10">Monomer.</text>
</comment>
<dbReference type="SUPFAM" id="SSF52540">
    <property type="entry name" value="P-loop containing nucleoside triphosphate hydrolases"/>
    <property type="match status" value="1"/>
</dbReference>
<dbReference type="Gene3D" id="1.10.20.140">
    <property type="match status" value="1"/>
</dbReference>
<comment type="caution">
    <text evidence="10">Lacks conserved residue(s) required for the propagation of feature annotation.</text>
</comment>
<dbReference type="HAMAP" id="MF_00185">
    <property type="entry name" value="IPP_trans"/>
    <property type="match status" value="1"/>
</dbReference>
<evidence type="ECO:0000256" key="10">
    <source>
        <dbReference type="HAMAP-Rule" id="MF_00185"/>
    </source>
</evidence>
<protein>
    <recommendedName>
        <fullName evidence="10">tRNA dimethylallyltransferase</fullName>
        <ecNumber evidence="10">2.5.1.75</ecNumber>
    </recommendedName>
    <alternativeName>
        <fullName evidence="10">Dimethylallyl diphosphate:tRNA dimethylallyltransferase</fullName>
        <shortName evidence="10">DMAPP:tRNA dimethylallyltransferase</shortName>
        <shortName evidence="10">DMATase</shortName>
    </alternativeName>
    <alternativeName>
        <fullName evidence="10">Isopentenyl-diphosphate:tRNA isopentenyltransferase</fullName>
        <shortName evidence="10">IPP transferase</shortName>
        <shortName evidence="10">IPPT</shortName>
        <shortName evidence="10">IPTase</shortName>
    </alternativeName>
</protein>
<feature type="site" description="Interaction with substrate tRNA" evidence="10">
    <location>
        <position position="113"/>
    </location>
</feature>
<dbReference type="InterPro" id="IPR027417">
    <property type="entry name" value="P-loop_NTPase"/>
</dbReference>
<dbReference type="InterPro" id="IPR018022">
    <property type="entry name" value="IPT"/>
</dbReference>
<accession>A0A2H0XA09</accession>
<evidence type="ECO:0000256" key="1">
    <source>
        <dbReference type="ARBA" id="ARBA00001946"/>
    </source>
</evidence>
<sequence>MEKSLVVILGPTSSGKTSLAISLCKKYNGEIISADSRQIYKYMDIGTGKVPVGKDVSIDKMPGTWKVDGVYTHGYDWTVPGANFTVVEYARKAKEEIESCWRRGKIPFLVGGTGFYIDVVLGKVKTAGVAPDLKLRGELEKLSCENLFEKLKILDPIKSQTIDNKNKVRLIRSLEIATKIGFPNTTAILRSEYSRGNGNSTDNNIKEGFSYDNSLVIGLKASNELLYNKVDAWAEAITRSGALEKEVRALLGRGYRESPQMKGLIYDTMVKYIDGETPYESMLERIKFDLHGYIRRQLTWFKRDQNINWFDISSSELDNEASKLIGEFLGHIG</sequence>
<dbReference type="EMBL" id="PEYV01000019">
    <property type="protein sequence ID" value="PIS21763.1"/>
    <property type="molecule type" value="Genomic_DNA"/>
</dbReference>
<evidence type="ECO:0000256" key="12">
    <source>
        <dbReference type="RuleBase" id="RU003784"/>
    </source>
</evidence>
<evidence type="ECO:0000256" key="6">
    <source>
        <dbReference type="ARBA" id="ARBA00022741"/>
    </source>
</evidence>
<evidence type="ECO:0000256" key="9">
    <source>
        <dbReference type="ARBA" id="ARBA00049563"/>
    </source>
</evidence>
<evidence type="ECO:0000256" key="11">
    <source>
        <dbReference type="RuleBase" id="RU003783"/>
    </source>
</evidence>